<gene>
    <name evidence="9" type="ORF">MILUP08_42363</name>
</gene>
<keyword evidence="5 8" id="KW-1133">Transmembrane helix</keyword>
<protein>
    <submittedName>
        <fullName evidence="9">Multidrug resistance efflux protein</fullName>
    </submittedName>
</protein>
<evidence type="ECO:0000313" key="10">
    <source>
        <dbReference type="Proteomes" id="UP000003448"/>
    </source>
</evidence>
<evidence type="ECO:0000256" key="5">
    <source>
        <dbReference type="ARBA" id="ARBA00022989"/>
    </source>
</evidence>
<dbReference type="Gene3D" id="1.20.1250.20">
    <property type="entry name" value="MFS general substrate transporter like domains"/>
    <property type="match status" value="1"/>
</dbReference>
<evidence type="ECO:0000256" key="6">
    <source>
        <dbReference type="ARBA" id="ARBA00023136"/>
    </source>
</evidence>
<keyword evidence="2" id="KW-0813">Transport</keyword>
<evidence type="ECO:0000256" key="1">
    <source>
        <dbReference type="ARBA" id="ARBA00004651"/>
    </source>
</evidence>
<feature type="transmembrane region" description="Helical" evidence="8">
    <location>
        <begin position="149"/>
        <end position="171"/>
    </location>
</feature>
<feature type="region of interest" description="Disordered" evidence="7">
    <location>
        <begin position="182"/>
        <end position="202"/>
    </location>
</feature>
<proteinExistence type="predicted"/>
<accession>I0L0U5</accession>
<dbReference type="SUPFAM" id="SSF103473">
    <property type="entry name" value="MFS general substrate transporter"/>
    <property type="match status" value="1"/>
</dbReference>
<feature type="transmembrane region" description="Helical" evidence="8">
    <location>
        <begin position="5"/>
        <end position="25"/>
    </location>
</feature>
<evidence type="ECO:0000256" key="2">
    <source>
        <dbReference type="ARBA" id="ARBA00022448"/>
    </source>
</evidence>
<evidence type="ECO:0000256" key="8">
    <source>
        <dbReference type="SAM" id="Phobius"/>
    </source>
</evidence>
<dbReference type="PANTHER" id="PTHR42718">
    <property type="entry name" value="MAJOR FACILITATOR SUPERFAMILY MULTIDRUG TRANSPORTER MFSC"/>
    <property type="match status" value="1"/>
</dbReference>
<name>I0L0U5_9ACTN</name>
<keyword evidence="10" id="KW-1185">Reference proteome</keyword>
<dbReference type="GO" id="GO:0005886">
    <property type="term" value="C:plasma membrane"/>
    <property type="evidence" value="ECO:0007669"/>
    <property type="project" value="UniProtKB-SubCell"/>
</dbReference>
<dbReference type="AlphaFoldDB" id="I0L0U5"/>
<evidence type="ECO:0000256" key="4">
    <source>
        <dbReference type="ARBA" id="ARBA00022692"/>
    </source>
</evidence>
<dbReference type="InterPro" id="IPR036259">
    <property type="entry name" value="MFS_trans_sf"/>
</dbReference>
<dbReference type="Proteomes" id="UP000003448">
    <property type="component" value="Unassembled WGS sequence"/>
</dbReference>
<evidence type="ECO:0000256" key="7">
    <source>
        <dbReference type="SAM" id="MobiDB-lite"/>
    </source>
</evidence>
<keyword evidence="6 8" id="KW-0472">Membrane</keyword>
<evidence type="ECO:0000256" key="3">
    <source>
        <dbReference type="ARBA" id="ARBA00022475"/>
    </source>
</evidence>
<dbReference type="eggNOG" id="COG0477">
    <property type="taxonomic scope" value="Bacteria"/>
</dbReference>
<dbReference type="EMBL" id="CAIE01000018">
    <property type="protein sequence ID" value="CCH17442.1"/>
    <property type="molecule type" value="Genomic_DNA"/>
</dbReference>
<keyword evidence="3" id="KW-1003">Cell membrane</keyword>
<reference evidence="10" key="1">
    <citation type="journal article" date="2012" name="J. Bacteriol.">
        <title>Genome Sequence of Micromonospora lupini Lupac 08, Isolated from Root Nodules of Lupinus angustifolius.</title>
        <authorList>
            <person name="Alonso-Vega P."/>
            <person name="Normand P."/>
            <person name="Bacigalupe R."/>
            <person name="Pujic P."/>
            <person name="Lajus A."/>
            <person name="Vallenet D."/>
            <person name="Carro L."/>
            <person name="Coll P."/>
            <person name="Trujillo M.E."/>
        </authorList>
    </citation>
    <scope>NUCLEOTIDE SEQUENCE [LARGE SCALE GENOMIC DNA]</scope>
    <source>
        <strain evidence="10">Lupac 08</strain>
    </source>
</reference>
<organism evidence="9 10">
    <name type="scientific">Micromonospora lupini str. Lupac 08</name>
    <dbReference type="NCBI Taxonomy" id="1150864"/>
    <lineage>
        <taxon>Bacteria</taxon>
        <taxon>Bacillati</taxon>
        <taxon>Actinomycetota</taxon>
        <taxon>Actinomycetes</taxon>
        <taxon>Micromonosporales</taxon>
        <taxon>Micromonosporaceae</taxon>
        <taxon>Micromonospora</taxon>
    </lineage>
</organism>
<dbReference type="PANTHER" id="PTHR42718:SF47">
    <property type="entry name" value="METHYL VIOLOGEN RESISTANCE PROTEIN SMVA"/>
    <property type="match status" value="1"/>
</dbReference>
<evidence type="ECO:0000313" key="9">
    <source>
        <dbReference type="EMBL" id="CCH17442.1"/>
    </source>
</evidence>
<keyword evidence="4 8" id="KW-0812">Transmembrane</keyword>
<comment type="caution">
    <text evidence="9">The sequence shown here is derived from an EMBL/GenBank/DDBJ whole genome shotgun (WGS) entry which is preliminary data.</text>
</comment>
<comment type="subcellular location">
    <subcellularLocation>
        <location evidence="1">Cell membrane</location>
        <topology evidence="1">Multi-pass membrane protein</topology>
    </subcellularLocation>
</comment>
<feature type="transmembrane region" description="Helical" evidence="8">
    <location>
        <begin position="31"/>
        <end position="57"/>
    </location>
</feature>
<sequence length="202" mass="20139">MSSRAYLIGAGFVIAVLGFAVLTRVTPETPLWLLLLGASVYAGGLVMVMSLVTELVLGAAPPEQAGVASALTESSSELGGALGMAILGSVGAAIYRREVLDELPAGLPDQAREAAGETLGGALAVTRGLPAEVGDAVLHAARFAFTDGLHLAAIAAMVAMVLGAVTALVTLRGVRPADPAALAAESTQPSGTPLPEASSVSR</sequence>